<dbReference type="GO" id="GO:0016747">
    <property type="term" value="F:acyltransferase activity, transferring groups other than amino-acyl groups"/>
    <property type="evidence" value="ECO:0007669"/>
    <property type="project" value="InterPro"/>
</dbReference>
<evidence type="ECO:0000313" key="3">
    <source>
        <dbReference type="Proteomes" id="UP000069443"/>
    </source>
</evidence>
<dbReference type="InterPro" id="IPR016181">
    <property type="entry name" value="Acyl_CoA_acyltransferase"/>
</dbReference>
<dbReference type="AlphaFoldDB" id="A0A100WC27"/>
<organism evidence="2 3">
    <name type="scientific">Mycolicibacterium canariasense</name>
    <name type="common">Mycobacterium canariasense</name>
    <dbReference type="NCBI Taxonomy" id="228230"/>
    <lineage>
        <taxon>Bacteria</taxon>
        <taxon>Bacillati</taxon>
        <taxon>Actinomycetota</taxon>
        <taxon>Actinomycetes</taxon>
        <taxon>Mycobacteriales</taxon>
        <taxon>Mycobacteriaceae</taxon>
        <taxon>Mycolicibacterium</taxon>
    </lineage>
</organism>
<gene>
    <name evidence="2" type="ORF">RMCC_2710</name>
</gene>
<keyword evidence="3" id="KW-1185">Reference proteome</keyword>
<evidence type="ECO:0000313" key="2">
    <source>
        <dbReference type="EMBL" id="GAS95744.1"/>
    </source>
</evidence>
<dbReference type="Proteomes" id="UP000069443">
    <property type="component" value="Unassembled WGS sequence"/>
</dbReference>
<accession>A0A100WC27</accession>
<proteinExistence type="predicted"/>
<protein>
    <recommendedName>
        <fullName evidence="1">N-acetyltransferase domain-containing protein</fullName>
    </recommendedName>
</protein>
<dbReference type="InterPro" id="IPR000182">
    <property type="entry name" value="GNAT_dom"/>
</dbReference>
<dbReference type="Pfam" id="PF00583">
    <property type="entry name" value="Acetyltransf_1"/>
    <property type="match status" value="1"/>
</dbReference>
<evidence type="ECO:0000259" key="1">
    <source>
        <dbReference type="PROSITE" id="PS51186"/>
    </source>
</evidence>
<dbReference type="EMBL" id="BCSY01000042">
    <property type="protein sequence ID" value="GAS95744.1"/>
    <property type="molecule type" value="Genomic_DNA"/>
</dbReference>
<comment type="caution">
    <text evidence="2">The sequence shown here is derived from an EMBL/GenBank/DDBJ whole genome shotgun (WGS) entry which is preliminary data.</text>
</comment>
<sequence length="322" mass="35969">MVHEVQPADTTDAALLISAHTGLSQPAAQRIAEDRSTLVAVTPDGEVCGVLGAGQPTATTLRVLREQRGQAFDPSIVPWWKIHALAVAEKHRRAGIARSLLAETVRRLPRRHVGLYGNVENHRRESINWYRRQGFYIGPFSGLTPTERAGGAGGIRVQPIDGETIFRGYRSTLREHLANREHPNWELRTARAEFTRWRTAISQTQPPAADLGYRLYARIIATQIDPSTCLHAAFGPRPLMVIGWDPDHTRACWECAERQALRVERFDSATLCDACGQHQPDVHVSWASDEDQQLIVYAGLCPPCRRGDREPSPHRPRSHGSK</sequence>
<dbReference type="PROSITE" id="PS51186">
    <property type="entry name" value="GNAT"/>
    <property type="match status" value="1"/>
</dbReference>
<dbReference type="SUPFAM" id="SSF55729">
    <property type="entry name" value="Acyl-CoA N-acyltransferases (Nat)"/>
    <property type="match status" value="1"/>
</dbReference>
<feature type="domain" description="N-acetyltransferase" evidence="1">
    <location>
        <begin position="1"/>
        <end position="161"/>
    </location>
</feature>
<dbReference type="STRING" id="228230.RMCC_2710"/>
<reference evidence="3" key="2">
    <citation type="submission" date="2016-02" db="EMBL/GenBank/DDBJ databases">
        <title>Draft genome sequence of five rapidly growing Mycobacterium species.</title>
        <authorList>
            <person name="Katahira K."/>
            <person name="Gotou Y."/>
            <person name="Iida K."/>
            <person name="Ogura Y."/>
            <person name="Hayashi T."/>
        </authorList>
    </citation>
    <scope>NUCLEOTIDE SEQUENCE [LARGE SCALE GENOMIC DNA]</scope>
    <source>
        <strain evidence="3">JCM15298</strain>
    </source>
</reference>
<name>A0A100WC27_MYCCR</name>
<reference evidence="3" key="1">
    <citation type="journal article" date="2016" name="Genome Announc.">
        <title>Draft Genome Sequences of Five Rapidly Growing Mycobacterium Species, M. thermoresistibile, M. fortuitum subsp. acetamidolyticum, M. canariasense, M. brisbanense, and M. novocastrense.</title>
        <authorList>
            <person name="Katahira K."/>
            <person name="Ogura Y."/>
            <person name="Gotoh Y."/>
            <person name="Hayashi T."/>
        </authorList>
    </citation>
    <scope>NUCLEOTIDE SEQUENCE [LARGE SCALE GENOMIC DNA]</scope>
    <source>
        <strain evidence="3">JCM15298</strain>
    </source>
</reference>
<dbReference type="CDD" id="cd04301">
    <property type="entry name" value="NAT_SF"/>
    <property type="match status" value="1"/>
</dbReference>
<dbReference type="Gene3D" id="3.40.630.30">
    <property type="match status" value="1"/>
</dbReference>